<evidence type="ECO:0000313" key="5">
    <source>
        <dbReference type="EMBL" id="AKP51829.1"/>
    </source>
</evidence>
<evidence type="ECO:0000313" key="6">
    <source>
        <dbReference type="Proteomes" id="UP000036520"/>
    </source>
</evidence>
<name>A0A0H4PC41_9BACT</name>
<evidence type="ECO:0000256" key="2">
    <source>
        <dbReference type="ARBA" id="ARBA00022679"/>
    </source>
</evidence>
<sequence>MDKTINLYKDVSIEKTKLGKYVSVGDNSRIVNCHLEEYVRVDRRNYFQNTSIGKHTYTGCDTRIYNATIGKFCSISWHVTIGGGEHKIDRITTHDFLYNPNSNLNIYNTKDWHNRYEKKVIIGNDVWIGAGSVILRGVVIGDGAVVGANSVITKDIPPYAVVAGNPGRVIKFRFPEDIIDRIMKLNWWDLDDSVIINELESFRDGDILHTLNKLEKIKK</sequence>
<protein>
    <submittedName>
        <fullName evidence="5">Hexapeptide repeat-containing transferase</fullName>
    </submittedName>
</protein>
<dbReference type="KEGG" id="camu:CA2015_2413"/>
<evidence type="ECO:0000256" key="3">
    <source>
        <dbReference type="ARBA" id="ARBA00022737"/>
    </source>
</evidence>
<keyword evidence="3" id="KW-0677">Repeat</keyword>
<dbReference type="GO" id="GO:0016746">
    <property type="term" value="F:acyltransferase activity"/>
    <property type="evidence" value="ECO:0007669"/>
    <property type="project" value="UniProtKB-KW"/>
</dbReference>
<gene>
    <name evidence="5" type="ORF">CA2015_2413</name>
</gene>
<proteinExistence type="inferred from homology"/>
<dbReference type="SUPFAM" id="SSF51161">
    <property type="entry name" value="Trimeric LpxA-like enzymes"/>
    <property type="match status" value="1"/>
</dbReference>
<dbReference type="PROSITE" id="PS00101">
    <property type="entry name" value="HEXAPEP_TRANSFERASES"/>
    <property type="match status" value="1"/>
</dbReference>
<keyword evidence="2 5" id="KW-0808">Transferase</keyword>
<dbReference type="OrthoDB" id="9814490at2"/>
<evidence type="ECO:0000256" key="1">
    <source>
        <dbReference type="ARBA" id="ARBA00007274"/>
    </source>
</evidence>
<dbReference type="InterPro" id="IPR001451">
    <property type="entry name" value="Hexapep"/>
</dbReference>
<dbReference type="Proteomes" id="UP000036520">
    <property type="component" value="Chromosome"/>
</dbReference>
<dbReference type="CDD" id="cd03349">
    <property type="entry name" value="LbH_XAT"/>
    <property type="match status" value="1"/>
</dbReference>
<dbReference type="STRING" id="320787.CA2015_2413"/>
<evidence type="ECO:0000256" key="4">
    <source>
        <dbReference type="ARBA" id="ARBA00023315"/>
    </source>
</evidence>
<dbReference type="EMBL" id="CP012040">
    <property type="protein sequence ID" value="AKP51829.1"/>
    <property type="molecule type" value="Genomic_DNA"/>
</dbReference>
<dbReference type="AlphaFoldDB" id="A0A0H4PC41"/>
<dbReference type="PANTHER" id="PTHR43300">
    <property type="entry name" value="ACETYLTRANSFERASE"/>
    <property type="match status" value="1"/>
</dbReference>
<dbReference type="Gene3D" id="2.160.10.10">
    <property type="entry name" value="Hexapeptide repeat proteins"/>
    <property type="match status" value="1"/>
</dbReference>
<dbReference type="InterPro" id="IPR011004">
    <property type="entry name" value="Trimer_LpxA-like_sf"/>
</dbReference>
<dbReference type="PANTHER" id="PTHR43300:SF11">
    <property type="entry name" value="ACETYLTRANSFERASE RV3034C-RELATED"/>
    <property type="match status" value="1"/>
</dbReference>
<accession>A0A0H4PC41</accession>
<reference evidence="5 6" key="1">
    <citation type="submission" date="2015-07" db="EMBL/GenBank/DDBJ databases">
        <authorList>
            <person name="Kim K.M."/>
        </authorList>
    </citation>
    <scope>NUCLEOTIDE SEQUENCE [LARGE SCALE GENOMIC DNA]</scope>
    <source>
        <strain evidence="5 6">KCTC 12363</strain>
    </source>
</reference>
<keyword evidence="6" id="KW-1185">Reference proteome</keyword>
<comment type="similarity">
    <text evidence="1">Belongs to the transferase hexapeptide repeat family.</text>
</comment>
<dbReference type="Pfam" id="PF00132">
    <property type="entry name" value="Hexapep"/>
    <property type="match status" value="1"/>
</dbReference>
<dbReference type="InterPro" id="IPR018357">
    <property type="entry name" value="Hexapep_transf_CS"/>
</dbReference>
<dbReference type="InterPro" id="IPR050179">
    <property type="entry name" value="Trans_hexapeptide_repeat"/>
</dbReference>
<organism evidence="5 6">
    <name type="scientific">Cyclobacterium amurskyense</name>
    <dbReference type="NCBI Taxonomy" id="320787"/>
    <lineage>
        <taxon>Bacteria</taxon>
        <taxon>Pseudomonadati</taxon>
        <taxon>Bacteroidota</taxon>
        <taxon>Cytophagia</taxon>
        <taxon>Cytophagales</taxon>
        <taxon>Cyclobacteriaceae</taxon>
        <taxon>Cyclobacterium</taxon>
    </lineage>
</organism>
<keyword evidence="4" id="KW-0012">Acyltransferase</keyword>